<evidence type="ECO:0008006" key="10">
    <source>
        <dbReference type="Google" id="ProtNLM"/>
    </source>
</evidence>
<dbReference type="RefSeq" id="WP_053953928.1">
    <property type="nucleotide sequence ID" value="NZ_FNCB01000008.1"/>
</dbReference>
<dbReference type="GO" id="GO:0006310">
    <property type="term" value="P:DNA recombination"/>
    <property type="evidence" value="ECO:0007669"/>
    <property type="project" value="UniProtKB-KW"/>
</dbReference>
<dbReference type="InterPro" id="IPR038488">
    <property type="entry name" value="Integrase_DNA-bd_sf"/>
</dbReference>
<comment type="caution">
    <text evidence="8">The sequence shown here is derived from an EMBL/GenBank/DDBJ whole genome shotgun (WGS) entry which is preliminary data.</text>
</comment>
<keyword evidence="9" id="KW-1185">Reference proteome</keyword>
<evidence type="ECO:0000259" key="6">
    <source>
        <dbReference type="PROSITE" id="PS51898"/>
    </source>
</evidence>
<dbReference type="PROSITE" id="PS51898">
    <property type="entry name" value="TYR_RECOMBINASE"/>
    <property type="match status" value="1"/>
</dbReference>
<dbReference type="EMBL" id="LHSG01000008">
    <property type="protein sequence ID" value="KPD23573.1"/>
    <property type="molecule type" value="Genomic_DNA"/>
</dbReference>
<evidence type="ECO:0000313" key="8">
    <source>
        <dbReference type="EMBL" id="KPD23573.1"/>
    </source>
</evidence>
<proteinExistence type="inferred from homology"/>
<dbReference type="InterPro" id="IPR002104">
    <property type="entry name" value="Integrase_catalytic"/>
</dbReference>
<dbReference type="PANTHER" id="PTHR30629:SF2">
    <property type="entry name" value="PROPHAGE INTEGRASE INTS-RELATED"/>
    <property type="match status" value="1"/>
</dbReference>
<dbReference type="InterPro" id="IPR011010">
    <property type="entry name" value="DNA_brk_join_enz"/>
</dbReference>
<dbReference type="OrthoDB" id="9795573at2"/>
<evidence type="ECO:0000313" key="9">
    <source>
        <dbReference type="Proteomes" id="UP000053030"/>
    </source>
</evidence>
<protein>
    <recommendedName>
        <fullName evidence="10">Integrase</fullName>
    </recommendedName>
</protein>
<dbReference type="Pfam" id="PF00589">
    <property type="entry name" value="Phage_integrase"/>
    <property type="match status" value="1"/>
</dbReference>
<dbReference type="Gene3D" id="1.10.150.130">
    <property type="match status" value="1"/>
</dbReference>
<dbReference type="Gene3D" id="3.30.160.390">
    <property type="entry name" value="Integrase, DNA-binding domain"/>
    <property type="match status" value="1"/>
</dbReference>
<gene>
    <name evidence="8" type="ORF">AFK76_08740</name>
</gene>
<dbReference type="GO" id="GO:0015074">
    <property type="term" value="P:DNA integration"/>
    <property type="evidence" value="ECO:0007669"/>
    <property type="project" value="UniProtKB-KW"/>
</dbReference>
<keyword evidence="2" id="KW-0229">DNA integration</keyword>
<dbReference type="Gene3D" id="1.10.443.10">
    <property type="entry name" value="Intergrase catalytic core"/>
    <property type="match status" value="1"/>
</dbReference>
<dbReference type="InterPro" id="IPR050808">
    <property type="entry name" value="Phage_Integrase"/>
</dbReference>
<comment type="similarity">
    <text evidence="1">Belongs to the 'phage' integrase family.</text>
</comment>
<reference evidence="8 9" key="1">
    <citation type="submission" date="2015-08" db="EMBL/GenBank/DDBJ databases">
        <title>Genome sequencing and assembly of the deep-sea bacterium Idiomarina zobellii.</title>
        <authorList>
            <person name="Mithoefer S.D."/>
            <person name="Rheaume B.A."/>
            <person name="MacLea K.S."/>
        </authorList>
    </citation>
    <scope>NUCLEOTIDE SEQUENCE [LARGE SCALE GENOMIC DNA]</scope>
    <source>
        <strain evidence="8 9">KMM 231</strain>
    </source>
</reference>
<name>A0A837NCG4_9GAMM</name>
<keyword evidence="3 5" id="KW-0238">DNA-binding</keyword>
<evidence type="ECO:0000256" key="1">
    <source>
        <dbReference type="ARBA" id="ARBA00008857"/>
    </source>
</evidence>
<dbReference type="InterPro" id="IPR010998">
    <property type="entry name" value="Integrase_recombinase_N"/>
</dbReference>
<feature type="domain" description="Core-binding (CB)" evidence="7">
    <location>
        <begin position="108"/>
        <end position="189"/>
    </location>
</feature>
<dbReference type="GO" id="GO:0003677">
    <property type="term" value="F:DNA binding"/>
    <property type="evidence" value="ECO:0007669"/>
    <property type="project" value="UniProtKB-UniRule"/>
</dbReference>
<dbReference type="PROSITE" id="PS51900">
    <property type="entry name" value="CB"/>
    <property type="match status" value="1"/>
</dbReference>
<evidence type="ECO:0000256" key="2">
    <source>
        <dbReference type="ARBA" id="ARBA00022908"/>
    </source>
</evidence>
<dbReference type="Pfam" id="PF13356">
    <property type="entry name" value="Arm-DNA-bind_3"/>
    <property type="match status" value="1"/>
</dbReference>
<sequence length="422" mass="47929">MKYAQFTVKHVKGLEPRSKKYEEWETSSQRNTGRLGVVVYPSGTKTFVFRYYVSGKRSYITLGAFPDLSLTKARAKANLLSQSVANGVDPKTLGPTAISAKAKSVTTGTFGELIEYYVSDMRRKGRRTADEVKADLERNALQIIPAGQPANQVSPEQIKRVLAVMIRRGAVAHSNRVRAYLHAAFSAGLKHDNNPADQSSSFLFRLEKNPVAIIPTQRHAEIPRDRLLTENELEKVFEAVNDSQKNGVSADFRLLIKVHLYSAGQRPFEIINSKWSDIDFETGDWLMRGDITKNGRDHIIPLIQPLTNYLEQLKSFAGVSDLVMPKRNIFTEAAPSSSLAHAYKKIQKRYGIADFQPRDLRRTAKTLMLRHKMGTENHLNRLHNHAFSDVSNRHYNRYDYRDEKLEILERWSELLDELGGAQ</sequence>
<dbReference type="CDD" id="cd00801">
    <property type="entry name" value="INT_P4_C"/>
    <property type="match status" value="1"/>
</dbReference>
<dbReference type="InterPro" id="IPR025166">
    <property type="entry name" value="Integrase_DNA_bind_dom"/>
</dbReference>
<dbReference type="AlphaFoldDB" id="A0A837NCG4"/>
<dbReference type="SUPFAM" id="SSF56349">
    <property type="entry name" value="DNA breaking-rejoining enzymes"/>
    <property type="match status" value="1"/>
</dbReference>
<dbReference type="InterPro" id="IPR044068">
    <property type="entry name" value="CB"/>
</dbReference>
<evidence type="ECO:0000259" key="7">
    <source>
        <dbReference type="PROSITE" id="PS51900"/>
    </source>
</evidence>
<dbReference type="Proteomes" id="UP000053030">
    <property type="component" value="Unassembled WGS sequence"/>
</dbReference>
<dbReference type="PANTHER" id="PTHR30629">
    <property type="entry name" value="PROPHAGE INTEGRASE"/>
    <property type="match status" value="1"/>
</dbReference>
<dbReference type="InterPro" id="IPR013762">
    <property type="entry name" value="Integrase-like_cat_sf"/>
</dbReference>
<evidence type="ECO:0000256" key="5">
    <source>
        <dbReference type="PROSITE-ProRule" id="PRU01248"/>
    </source>
</evidence>
<evidence type="ECO:0000256" key="3">
    <source>
        <dbReference type="ARBA" id="ARBA00023125"/>
    </source>
</evidence>
<keyword evidence="4" id="KW-0233">DNA recombination</keyword>
<feature type="domain" description="Tyr recombinase" evidence="6">
    <location>
        <begin position="223"/>
        <end position="409"/>
    </location>
</feature>
<accession>A0A837NCG4</accession>
<evidence type="ECO:0000256" key="4">
    <source>
        <dbReference type="ARBA" id="ARBA00023172"/>
    </source>
</evidence>
<organism evidence="8 9">
    <name type="scientific">Idiomarina zobellii</name>
    <dbReference type="NCBI Taxonomy" id="86103"/>
    <lineage>
        <taxon>Bacteria</taxon>
        <taxon>Pseudomonadati</taxon>
        <taxon>Pseudomonadota</taxon>
        <taxon>Gammaproteobacteria</taxon>
        <taxon>Alteromonadales</taxon>
        <taxon>Idiomarinaceae</taxon>
        <taxon>Idiomarina</taxon>
    </lineage>
</organism>